<accession>A0A816RVW2</accession>
<dbReference type="Proteomes" id="UP001295469">
    <property type="component" value="Chromosome C01"/>
</dbReference>
<name>A0A816RVW2_BRANA</name>
<organism evidence="1">
    <name type="scientific">Brassica napus</name>
    <name type="common">Rape</name>
    <dbReference type="NCBI Taxonomy" id="3708"/>
    <lineage>
        <taxon>Eukaryota</taxon>
        <taxon>Viridiplantae</taxon>
        <taxon>Streptophyta</taxon>
        <taxon>Embryophyta</taxon>
        <taxon>Tracheophyta</taxon>
        <taxon>Spermatophyta</taxon>
        <taxon>Magnoliopsida</taxon>
        <taxon>eudicotyledons</taxon>
        <taxon>Gunneridae</taxon>
        <taxon>Pentapetalae</taxon>
        <taxon>rosids</taxon>
        <taxon>malvids</taxon>
        <taxon>Brassicales</taxon>
        <taxon>Brassicaceae</taxon>
        <taxon>Brassiceae</taxon>
        <taxon>Brassica</taxon>
    </lineage>
</organism>
<sequence>MIPKQKGKERKSKPVQEEIATEDVLVIPEGPLTRARAKMLKEECLGQISNHEAFTLMEFSPTS</sequence>
<reference evidence="1" key="1">
    <citation type="submission" date="2021-01" db="EMBL/GenBank/DDBJ databases">
        <authorList>
            <consortium name="Genoscope - CEA"/>
            <person name="William W."/>
        </authorList>
    </citation>
    <scope>NUCLEOTIDE SEQUENCE</scope>
</reference>
<proteinExistence type="predicted"/>
<dbReference type="AlphaFoldDB" id="A0A816RVW2"/>
<evidence type="ECO:0000313" key="1">
    <source>
        <dbReference type="EMBL" id="CAF2074751.1"/>
    </source>
</evidence>
<protein>
    <submittedName>
        <fullName evidence="1">(rape) hypothetical protein</fullName>
    </submittedName>
</protein>
<gene>
    <name evidence="1" type="ORF">DARMORV10_C01P33770.1</name>
</gene>
<dbReference type="EMBL" id="HG994365">
    <property type="protein sequence ID" value="CAF2074751.1"/>
    <property type="molecule type" value="Genomic_DNA"/>
</dbReference>